<proteinExistence type="predicted"/>
<reference evidence="2" key="3">
    <citation type="submission" date="2022-06" db="UniProtKB">
        <authorList>
            <consortium name="EnsemblPlants"/>
        </authorList>
    </citation>
    <scope>IDENTIFICATION</scope>
</reference>
<dbReference type="Gramene" id="TuG1812G0700005292.01.T01">
    <property type="protein sequence ID" value="TuG1812G0700005292.01.T01"/>
    <property type="gene ID" value="TuG1812G0700005292.01"/>
</dbReference>
<reference evidence="2" key="2">
    <citation type="submission" date="2018-03" db="EMBL/GenBank/DDBJ databases">
        <title>The Triticum urartu genome reveals the dynamic nature of wheat genome evolution.</title>
        <authorList>
            <person name="Ling H."/>
            <person name="Ma B."/>
            <person name="Shi X."/>
            <person name="Liu H."/>
            <person name="Dong L."/>
            <person name="Sun H."/>
            <person name="Cao Y."/>
            <person name="Gao Q."/>
            <person name="Zheng S."/>
            <person name="Li Y."/>
            <person name="Yu Y."/>
            <person name="Du H."/>
            <person name="Qi M."/>
            <person name="Li Y."/>
            <person name="Yu H."/>
            <person name="Cui Y."/>
            <person name="Wang N."/>
            <person name="Chen C."/>
            <person name="Wu H."/>
            <person name="Zhao Y."/>
            <person name="Zhang J."/>
            <person name="Li Y."/>
            <person name="Zhou W."/>
            <person name="Zhang B."/>
            <person name="Hu W."/>
            <person name="Eijk M."/>
            <person name="Tang J."/>
            <person name="Witsenboer H."/>
            <person name="Zhao S."/>
            <person name="Li Z."/>
            <person name="Zhang A."/>
            <person name="Wang D."/>
            <person name="Liang C."/>
        </authorList>
    </citation>
    <scope>NUCLEOTIDE SEQUENCE [LARGE SCALE GENOMIC DNA]</scope>
    <source>
        <strain evidence="2">cv. G1812</strain>
    </source>
</reference>
<dbReference type="EnsemblPlants" id="TuG1812G0700005292.01.T01">
    <property type="protein sequence ID" value="TuG1812G0700005292.01.T01"/>
    <property type="gene ID" value="TuG1812G0700005292.01"/>
</dbReference>
<dbReference type="Proteomes" id="UP000015106">
    <property type="component" value="Chromosome 7"/>
</dbReference>
<accession>A0A8R7V7Q3</accession>
<feature type="region of interest" description="Disordered" evidence="1">
    <location>
        <begin position="157"/>
        <end position="178"/>
    </location>
</feature>
<evidence type="ECO:0000256" key="1">
    <source>
        <dbReference type="SAM" id="MobiDB-lite"/>
    </source>
</evidence>
<protein>
    <submittedName>
        <fullName evidence="2">Uncharacterized protein</fullName>
    </submittedName>
</protein>
<name>A0A8R7V7Q3_TRIUA</name>
<keyword evidence="3" id="KW-1185">Reference proteome</keyword>
<evidence type="ECO:0000313" key="2">
    <source>
        <dbReference type="EnsemblPlants" id="TuG1812G0700005292.01.T01"/>
    </source>
</evidence>
<reference evidence="3" key="1">
    <citation type="journal article" date="2013" name="Nature">
        <title>Draft genome of the wheat A-genome progenitor Triticum urartu.</title>
        <authorList>
            <person name="Ling H.Q."/>
            <person name="Zhao S."/>
            <person name="Liu D."/>
            <person name="Wang J."/>
            <person name="Sun H."/>
            <person name="Zhang C."/>
            <person name="Fan H."/>
            <person name="Li D."/>
            <person name="Dong L."/>
            <person name="Tao Y."/>
            <person name="Gao C."/>
            <person name="Wu H."/>
            <person name="Li Y."/>
            <person name="Cui Y."/>
            <person name="Guo X."/>
            <person name="Zheng S."/>
            <person name="Wang B."/>
            <person name="Yu K."/>
            <person name="Liang Q."/>
            <person name="Yang W."/>
            <person name="Lou X."/>
            <person name="Chen J."/>
            <person name="Feng M."/>
            <person name="Jian J."/>
            <person name="Zhang X."/>
            <person name="Luo G."/>
            <person name="Jiang Y."/>
            <person name="Liu J."/>
            <person name="Wang Z."/>
            <person name="Sha Y."/>
            <person name="Zhang B."/>
            <person name="Wu H."/>
            <person name="Tang D."/>
            <person name="Shen Q."/>
            <person name="Xue P."/>
            <person name="Zou S."/>
            <person name="Wang X."/>
            <person name="Liu X."/>
            <person name="Wang F."/>
            <person name="Yang Y."/>
            <person name="An X."/>
            <person name="Dong Z."/>
            <person name="Zhang K."/>
            <person name="Zhang X."/>
            <person name="Luo M.C."/>
            <person name="Dvorak J."/>
            <person name="Tong Y."/>
            <person name="Wang J."/>
            <person name="Yang H."/>
            <person name="Li Z."/>
            <person name="Wang D."/>
            <person name="Zhang A."/>
            <person name="Wang J."/>
        </authorList>
    </citation>
    <scope>NUCLEOTIDE SEQUENCE</scope>
    <source>
        <strain evidence="3">cv. G1812</strain>
    </source>
</reference>
<sequence length="178" mass="18679">PPPTLSLPPIHFSHLDPDRCHRLSHLACKPLRRRLQAPPLAPATHSPSSSRSSSPAALPVALGFRGRRRLHCRHGSGDSGGSSPDIYRAPHAAQPPGWCSSARHRAGTAASLTCRFPNGCCWTRPILPAPSAPSPAARLPRARRGPAGQGLLLPRSAAAATTQGHGAATMDFSSSSLR</sequence>
<evidence type="ECO:0000313" key="3">
    <source>
        <dbReference type="Proteomes" id="UP000015106"/>
    </source>
</evidence>
<dbReference type="AlphaFoldDB" id="A0A8R7V7Q3"/>
<feature type="compositionally biased region" description="Low complexity" evidence="1">
    <location>
        <begin position="157"/>
        <end position="169"/>
    </location>
</feature>
<organism evidence="2 3">
    <name type="scientific">Triticum urartu</name>
    <name type="common">Red wild einkorn</name>
    <name type="synonym">Crithodium urartu</name>
    <dbReference type="NCBI Taxonomy" id="4572"/>
    <lineage>
        <taxon>Eukaryota</taxon>
        <taxon>Viridiplantae</taxon>
        <taxon>Streptophyta</taxon>
        <taxon>Embryophyta</taxon>
        <taxon>Tracheophyta</taxon>
        <taxon>Spermatophyta</taxon>
        <taxon>Magnoliopsida</taxon>
        <taxon>Liliopsida</taxon>
        <taxon>Poales</taxon>
        <taxon>Poaceae</taxon>
        <taxon>BOP clade</taxon>
        <taxon>Pooideae</taxon>
        <taxon>Triticodae</taxon>
        <taxon>Triticeae</taxon>
        <taxon>Triticinae</taxon>
        <taxon>Triticum</taxon>
    </lineage>
</organism>